<keyword evidence="2" id="KW-0040">ANK repeat</keyword>
<dbReference type="Pfam" id="PF00023">
    <property type="entry name" value="Ank"/>
    <property type="match status" value="1"/>
</dbReference>
<comment type="caution">
    <text evidence="3">The sequence shown here is derived from an EMBL/GenBank/DDBJ whole genome shotgun (WGS) entry which is preliminary data.</text>
</comment>
<dbReference type="Gene3D" id="1.25.40.20">
    <property type="entry name" value="Ankyrin repeat-containing domain"/>
    <property type="match status" value="2"/>
</dbReference>
<dbReference type="AlphaFoldDB" id="A0ABD3M2W2"/>
<dbReference type="EMBL" id="JALLBG020000273">
    <property type="protein sequence ID" value="KAL3757076.1"/>
    <property type="molecule type" value="Genomic_DNA"/>
</dbReference>
<dbReference type="PANTHER" id="PTHR24198:SF165">
    <property type="entry name" value="ANKYRIN REPEAT-CONTAINING PROTEIN-RELATED"/>
    <property type="match status" value="1"/>
</dbReference>
<dbReference type="SMART" id="SM00248">
    <property type="entry name" value="ANK"/>
    <property type="match status" value="4"/>
</dbReference>
<evidence type="ECO:0000256" key="1">
    <source>
        <dbReference type="ARBA" id="ARBA00022737"/>
    </source>
</evidence>
<organism evidence="3 4">
    <name type="scientific">Discostella pseudostelligera</name>
    <dbReference type="NCBI Taxonomy" id="259834"/>
    <lineage>
        <taxon>Eukaryota</taxon>
        <taxon>Sar</taxon>
        <taxon>Stramenopiles</taxon>
        <taxon>Ochrophyta</taxon>
        <taxon>Bacillariophyta</taxon>
        <taxon>Coscinodiscophyceae</taxon>
        <taxon>Thalassiosirophycidae</taxon>
        <taxon>Stephanodiscales</taxon>
        <taxon>Stephanodiscaceae</taxon>
        <taxon>Discostella</taxon>
    </lineage>
</organism>
<dbReference type="SUPFAM" id="SSF48403">
    <property type="entry name" value="Ankyrin repeat"/>
    <property type="match status" value="1"/>
</dbReference>
<keyword evidence="1" id="KW-0677">Repeat</keyword>
<evidence type="ECO:0000313" key="4">
    <source>
        <dbReference type="Proteomes" id="UP001530293"/>
    </source>
</evidence>
<sequence>MEVLINAGADVNAQNQIAKMTPLHCAIRGTFQTFRETHSRRIECVKLLLQAGADGTLCDMKGMDALDSIDDAIRESQMRKMGNIEEEMMGMRETFNAFGLKSSPLLQLIDTLDVEGVRGCLVASTAEADDEAAVGQVELNKGILASAEKFRSLVNDNYADVSAYQSLREIIICLLDAGADPNSHLTVTDTTQHPLEGAPLHIICASICSGSPIAADVTAEIIKDLLSRGAKIGSITMDLLPVAAHRGKLHAVKFLIQCVGVDPNFRGRQGMTSLILSSRSGRADVVQLLLENTATDLDIVDDSGKRAIDYATANDKVDIVRLLTKPN</sequence>
<accession>A0ABD3M2W2</accession>
<dbReference type="InterPro" id="IPR036770">
    <property type="entry name" value="Ankyrin_rpt-contain_sf"/>
</dbReference>
<evidence type="ECO:0008006" key="5">
    <source>
        <dbReference type="Google" id="ProtNLM"/>
    </source>
</evidence>
<name>A0ABD3M2W2_9STRA</name>
<keyword evidence="4" id="KW-1185">Reference proteome</keyword>
<protein>
    <recommendedName>
        <fullName evidence="5">Ankyrin</fullName>
    </recommendedName>
</protein>
<proteinExistence type="predicted"/>
<dbReference type="Proteomes" id="UP001530293">
    <property type="component" value="Unassembled WGS sequence"/>
</dbReference>
<dbReference type="Pfam" id="PF12796">
    <property type="entry name" value="Ank_2"/>
    <property type="match status" value="1"/>
</dbReference>
<gene>
    <name evidence="3" type="ORF">ACHAWU_002915</name>
</gene>
<dbReference type="InterPro" id="IPR002110">
    <property type="entry name" value="Ankyrin_rpt"/>
</dbReference>
<reference evidence="3 4" key="1">
    <citation type="submission" date="2024-10" db="EMBL/GenBank/DDBJ databases">
        <title>Updated reference genomes for cyclostephanoid diatoms.</title>
        <authorList>
            <person name="Roberts W.R."/>
            <person name="Alverson A.J."/>
        </authorList>
    </citation>
    <scope>NUCLEOTIDE SEQUENCE [LARGE SCALE GENOMIC DNA]</scope>
    <source>
        <strain evidence="3 4">AJA232-27</strain>
    </source>
</reference>
<dbReference type="PANTHER" id="PTHR24198">
    <property type="entry name" value="ANKYRIN REPEAT AND PROTEIN KINASE DOMAIN-CONTAINING PROTEIN"/>
    <property type="match status" value="1"/>
</dbReference>
<evidence type="ECO:0000256" key="2">
    <source>
        <dbReference type="ARBA" id="ARBA00023043"/>
    </source>
</evidence>
<evidence type="ECO:0000313" key="3">
    <source>
        <dbReference type="EMBL" id="KAL3757076.1"/>
    </source>
</evidence>